<feature type="binding site" evidence="11">
    <location>
        <position position="231"/>
    </location>
    <ligand>
        <name>UTP</name>
        <dbReference type="ChEBI" id="CHEBI:46398"/>
    </ligand>
</feature>
<comment type="subunit">
    <text evidence="11">Homotetramer.</text>
</comment>
<feature type="domain" description="CTP synthase N-terminal" evidence="13">
    <location>
        <begin position="10"/>
        <end position="273"/>
    </location>
</feature>
<feature type="binding site" evidence="11">
    <location>
        <position position="78"/>
    </location>
    <ligand>
        <name>Mg(2+)</name>
        <dbReference type="ChEBI" id="CHEBI:18420"/>
    </ligand>
</feature>
<feature type="binding site" evidence="11">
    <location>
        <begin position="195"/>
        <end position="200"/>
    </location>
    <ligand>
        <name>CTP</name>
        <dbReference type="ChEBI" id="CHEBI:37563"/>
        <note>allosteric inhibitor</note>
    </ligand>
</feature>
<dbReference type="InterPro" id="IPR033828">
    <property type="entry name" value="GATase1_CTP_Synthase"/>
</dbReference>
<dbReference type="InterPro" id="IPR017456">
    <property type="entry name" value="CTP_synthase_N"/>
</dbReference>
<dbReference type="PANTHER" id="PTHR11550:SF0">
    <property type="entry name" value="CTP SYNTHASE-RELATED"/>
    <property type="match status" value="1"/>
</dbReference>
<evidence type="ECO:0000259" key="12">
    <source>
        <dbReference type="Pfam" id="PF00117"/>
    </source>
</evidence>
<keyword evidence="5 11" id="KW-0547">Nucleotide-binding</keyword>
<dbReference type="SUPFAM" id="SSF52540">
    <property type="entry name" value="P-loop containing nucleoside triphosphate hydrolases"/>
    <property type="match status" value="1"/>
</dbReference>
<keyword evidence="8 11" id="KW-0315">Glutamine amidotransferase</keyword>
<feature type="binding site" evidence="11">
    <location>
        <begin position="391"/>
        <end position="394"/>
    </location>
    <ligand>
        <name>L-glutamine</name>
        <dbReference type="ChEBI" id="CHEBI:58359"/>
    </ligand>
</feature>
<evidence type="ECO:0000256" key="4">
    <source>
        <dbReference type="ARBA" id="ARBA00022723"/>
    </source>
</evidence>
<reference evidence="14 15" key="1">
    <citation type="submission" date="2020-07" db="EMBL/GenBank/DDBJ databases">
        <title>Spirosoma foliorum sp. nov., isolated from the leaves on the Nejang mountain Korea, Republic of.</title>
        <authorList>
            <person name="Ho H."/>
            <person name="Lee Y.-J."/>
            <person name="Nurcahyanto D.-A."/>
            <person name="Kim S.-G."/>
        </authorList>
    </citation>
    <scope>NUCLEOTIDE SEQUENCE [LARGE SCALE GENOMIC DNA]</scope>
    <source>
        <strain evidence="14 15">PL0136</strain>
    </source>
</reference>
<dbReference type="GO" id="GO:0046872">
    <property type="term" value="F:metal ion binding"/>
    <property type="evidence" value="ECO:0007669"/>
    <property type="project" value="UniProtKB-KW"/>
</dbReference>
<dbReference type="KEGG" id="sfol:H3H32_12285"/>
<dbReference type="Pfam" id="PF06418">
    <property type="entry name" value="CTP_synth_N"/>
    <property type="match status" value="1"/>
</dbReference>
<dbReference type="Gene3D" id="3.40.50.880">
    <property type="match status" value="1"/>
</dbReference>
<keyword evidence="4 11" id="KW-0479">Metal-binding</keyword>
<dbReference type="InterPro" id="IPR017926">
    <property type="entry name" value="GATASE"/>
</dbReference>
<dbReference type="Pfam" id="PF00117">
    <property type="entry name" value="GATase"/>
    <property type="match status" value="1"/>
</dbReference>
<dbReference type="FunFam" id="3.40.50.880:FF:000002">
    <property type="entry name" value="CTP synthase"/>
    <property type="match status" value="1"/>
</dbReference>
<name>A0A7G5H3B2_9BACT</name>
<evidence type="ECO:0000256" key="8">
    <source>
        <dbReference type="ARBA" id="ARBA00022962"/>
    </source>
</evidence>
<comment type="similarity">
    <text evidence="2 11">Belongs to the CTP synthase family.</text>
</comment>
<feature type="binding site" evidence="11">
    <location>
        <begin position="155"/>
        <end position="157"/>
    </location>
    <ligand>
        <name>CTP</name>
        <dbReference type="ChEBI" id="CHEBI:37563"/>
        <note>allosteric inhibitor</note>
    </ligand>
</feature>
<evidence type="ECO:0000256" key="5">
    <source>
        <dbReference type="ARBA" id="ARBA00022741"/>
    </source>
</evidence>
<evidence type="ECO:0000313" key="15">
    <source>
        <dbReference type="Proteomes" id="UP000515369"/>
    </source>
</evidence>
<evidence type="ECO:0000256" key="1">
    <source>
        <dbReference type="ARBA" id="ARBA00005171"/>
    </source>
</evidence>
<feature type="binding site" evidence="11">
    <location>
        <position position="363"/>
    </location>
    <ligand>
        <name>L-glutamine</name>
        <dbReference type="ChEBI" id="CHEBI:58359"/>
    </ligand>
</feature>
<feature type="binding site" evidence="11">
    <location>
        <position position="414"/>
    </location>
    <ligand>
        <name>L-glutamine</name>
        <dbReference type="ChEBI" id="CHEBI:58359"/>
    </ligand>
</feature>
<comment type="function">
    <text evidence="11">Catalyzes the ATP-dependent amination of UTP to CTP with either L-glutamine or ammonia as the source of nitrogen. Regulates intracellular CTP levels through interactions with the four ribonucleotide triphosphates.</text>
</comment>
<dbReference type="HAMAP" id="MF_01227">
    <property type="entry name" value="PyrG"/>
    <property type="match status" value="1"/>
</dbReference>
<sequence length="565" mass="62941">MAATGPKSAKYIFVTGGVTSSLGKGIIASSLAKLLQSRGLTVTIQKFDPYINIDPGTLNPYEHGECYVTDDGAETDLDLGHYERFLNRPTSQANNITTGRIYNNVITRERRGDFLGKTVQVVPHITDEIKRNIRLLGETGDYDIVITEIGGCVGDIESLPFVEAVRQLKFELGEKDTLVIHLTLVPYLQSAGELKTKPTQHSVRMLLENGVQPDIIACRTEHPLPQDIRRKIAQFCNVQVSSVIEAIDAETIYDVPLLMQKERLDQRALYMLDLYNDKDADLDVWKAFLGRLKNPGDTVRIGLVGKYVELHDAYKSIAEAFIHAGATNECKVQLEWIQSETLVDEHHCAEVLSQLDGVLVAPGFGERGIDGKINAVRFVREKGIPFLGICLGMQMAVIEYARNVMGIEDAHSTEMEPHTANPVISMMEAQKSITDKGGTMRLGAYACKLKRDSLAHQIYGKTQISERHRHRYEFNNDYLQAFEKAGLRPTGVNPDTGLVEIVELAKEIHPWYVGVQFHPELKSTVLNPHPLFVKFVKAALTYSQQKRAESSSITTAHVETVDAVD</sequence>
<dbReference type="InterPro" id="IPR004468">
    <property type="entry name" value="CTP_synthase"/>
</dbReference>
<evidence type="ECO:0000313" key="14">
    <source>
        <dbReference type="EMBL" id="QMW05604.1"/>
    </source>
</evidence>
<evidence type="ECO:0000256" key="11">
    <source>
        <dbReference type="HAMAP-Rule" id="MF_01227"/>
    </source>
</evidence>
<dbReference type="Gene3D" id="3.40.50.300">
    <property type="entry name" value="P-loop containing nucleotide triphosphate hydrolases"/>
    <property type="match status" value="1"/>
</dbReference>
<feature type="binding site" evidence="11">
    <location>
        <position position="20"/>
    </location>
    <ligand>
        <name>CTP</name>
        <dbReference type="ChEBI" id="CHEBI:37563"/>
        <note>allosteric inhibitor</note>
    </ligand>
</feature>
<feature type="binding site" evidence="11">
    <location>
        <begin position="21"/>
        <end position="26"/>
    </location>
    <ligand>
        <name>ATP</name>
        <dbReference type="ChEBI" id="CHEBI:30616"/>
    </ligand>
</feature>
<dbReference type="UniPathway" id="UPA00159">
    <property type="reaction ID" value="UER00277"/>
</dbReference>
<feature type="binding site" evidence="11">
    <location>
        <position position="249"/>
    </location>
    <ligand>
        <name>ATP</name>
        <dbReference type="ChEBI" id="CHEBI:30616"/>
    </ligand>
</feature>
<dbReference type="InterPro" id="IPR027417">
    <property type="entry name" value="P-loop_NTPase"/>
</dbReference>
<feature type="binding site" evidence="11">
    <location>
        <position position="78"/>
    </location>
    <ligand>
        <name>ATP</name>
        <dbReference type="ChEBI" id="CHEBI:30616"/>
    </ligand>
</feature>
<feature type="domain" description="Glutamine amidotransferase" evidence="12">
    <location>
        <begin position="310"/>
        <end position="537"/>
    </location>
</feature>
<dbReference type="NCBIfam" id="TIGR00337">
    <property type="entry name" value="PyrG"/>
    <property type="match status" value="1"/>
</dbReference>
<protein>
    <recommendedName>
        <fullName evidence="11">CTP synthase</fullName>
        <ecNumber evidence="11">6.3.4.2</ecNumber>
    </recommendedName>
    <alternativeName>
        <fullName evidence="11">Cytidine 5'-triphosphate synthase</fullName>
    </alternativeName>
    <alternativeName>
        <fullName evidence="11">Cytidine triphosphate synthetase</fullName>
        <shortName evidence="11">CTP synthetase</shortName>
        <shortName evidence="11">CTPS</shortName>
    </alternativeName>
    <alternativeName>
        <fullName evidence="11">UTP--ammonia ligase</fullName>
    </alternativeName>
</protein>
<comment type="miscellaneous">
    <text evidence="11">CTPSs have evolved a hybrid strategy for distinguishing between UTP and CTP. The overlapping regions of the product feedback inhibitory and substrate sites recognize a common feature in both compounds, the triphosphate moiety. To differentiate isosteric substrate and product pyrimidine rings, an additional pocket far from the expected kinase/ligase catalytic site, specifically recognizes the cytosine and ribose portions of the product inhibitor.</text>
</comment>
<gene>
    <name evidence="11" type="primary">pyrG</name>
    <name evidence="14" type="ORF">H3H32_12285</name>
</gene>
<dbReference type="Proteomes" id="UP000515369">
    <property type="component" value="Chromosome"/>
</dbReference>
<comment type="catalytic activity">
    <reaction evidence="10 11">
        <text>UTP + L-glutamine + ATP + H2O = CTP + L-glutamate + ADP + phosphate + 2 H(+)</text>
        <dbReference type="Rhea" id="RHEA:26426"/>
        <dbReference type="ChEBI" id="CHEBI:15377"/>
        <dbReference type="ChEBI" id="CHEBI:15378"/>
        <dbReference type="ChEBI" id="CHEBI:29985"/>
        <dbReference type="ChEBI" id="CHEBI:30616"/>
        <dbReference type="ChEBI" id="CHEBI:37563"/>
        <dbReference type="ChEBI" id="CHEBI:43474"/>
        <dbReference type="ChEBI" id="CHEBI:46398"/>
        <dbReference type="ChEBI" id="CHEBI:58359"/>
        <dbReference type="ChEBI" id="CHEBI:456216"/>
        <dbReference type="EC" id="6.3.4.2"/>
    </reaction>
</comment>
<organism evidence="14 15">
    <name type="scientific">Spirosoma foliorum</name>
    <dbReference type="NCBI Taxonomy" id="2710596"/>
    <lineage>
        <taxon>Bacteria</taxon>
        <taxon>Pseudomonadati</taxon>
        <taxon>Bacteroidota</taxon>
        <taxon>Cytophagia</taxon>
        <taxon>Cytophagales</taxon>
        <taxon>Cytophagaceae</taxon>
        <taxon>Spirosoma</taxon>
    </lineage>
</organism>
<feature type="active site" evidence="11">
    <location>
        <position position="520"/>
    </location>
</feature>
<comment type="caution">
    <text evidence="11">Lacks conserved residue(s) required for the propagation of feature annotation.</text>
</comment>
<dbReference type="PANTHER" id="PTHR11550">
    <property type="entry name" value="CTP SYNTHASE"/>
    <property type="match status" value="1"/>
</dbReference>
<dbReference type="FunFam" id="3.40.50.300:FF:000009">
    <property type="entry name" value="CTP synthase"/>
    <property type="match status" value="1"/>
</dbReference>
<comment type="pathway">
    <text evidence="1 11">Pyrimidine metabolism; CTP biosynthesis via de novo pathway; CTP from UDP: step 2/2.</text>
</comment>
<evidence type="ECO:0000256" key="10">
    <source>
        <dbReference type="ARBA" id="ARBA00047781"/>
    </source>
</evidence>
<dbReference type="PROSITE" id="PS51273">
    <property type="entry name" value="GATASE_TYPE_1"/>
    <property type="match status" value="1"/>
</dbReference>
<feature type="binding site" evidence="11">
    <location>
        <begin position="195"/>
        <end position="200"/>
    </location>
    <ligand>
        <name>UTP</name>
        <dbReference type="ChEBI" id="CHEBI:46398"/>
    </ligand>
</feature>
<evidence type="ECO:0000256" key="9">
    <source>
        <dbReference type="ARBA" id="ARBA00022975"/>
    </source>
</evidence>
<keyword evidence="6 11" id="KW-0067">ATP-binding</keyword>
<evidence type="ECO:0000256" key="7">
    <source>
        <dbReference type="ARBA" id="ARBA00022842"/>
    </source>
</evidence>
<feature type="region of interest" description="Amidoligase domain" evidence="11">
    <location>
        <begin position="1"/>
        <end position="274"/>
    </location>
</feature>
<comment type="activity regulation">
    <text evidence="11">Allosterically activated by GTP, when glutamine is the substrate; GTP has no effect on the reaction when ammonia is the substrate. The allosteric effector GTP functions by stabilizing the protein conformation that binds the tetrahedral intermediate(s) formed during glutamine hydrolysis. Inhibited by the product CTP, via allosteric rather than competitive inhibition.</text>
</comment>
<evidence type="ECO:0000259" key="13">
    <source>
        <dbReference type="Pfam" id="PF06418"/>
    </source>
</evidence>
<keyword evidence="3 11" id="KW-0436">Ligase</keyword>
<comment type="catalytic activity">
    <reaction evidence="11">
        <text>L-glutamine + H2O = L-glutamate + NH4(+)</text>
        <dbReference type="Rhea" id="RHEA:15889"/>
        <dbReference type="ChEBI" id="CHEBI:15377"/>
        <dbReference type="ChEBI" id="CHEBI:28938"/>
        <dbReference type="ChEBI" id="CHEBI:29985"/>
        <dbReference type="ChEBI" id="CHEBI:58359"/>
    </reaction>
</comment>
<dbReference type="RefSeq" id="WP_182462985.1">
    <property type="nucleotide sequence ID" value="NZ_CP059732.1"/>
</dbReference>
<dbReference type="GO" id="GO:0044210">
    <property type="term" value="P:'de novo' CTP biosynthetic process"/>
    <property type="evidence" value="ECO:0007669"/>
    <property type="project" value="UniProtKB-UniRule"/>
</dbReference>
<accession>A0A7G5H3B2</accession>
<dbReference type="GO" id="GO:0005524">
    <property type="term" value="F:ATP binding"/>
    <property type="evidence" value="ECO:0007669"/>
    <property type="project" value="UniProtKB-KW"/>
</dbReference>
<dbReference type="GO" id="GO:0019856">
    <property type="term" value="P:pyrimidine nucleobase biosynthetic process"/>
    <property type="evidence" value="ECO:0007669"/>
    <property type="project" value="TreeGrafter"/>
</dbReference>
<feature type="active site" description="Nucleophile; for glutamine hydrolysis" evidence="11">
    <location>
        <position position="390"/>
    </location>
</feature>
<feature type="binding site" evidence="11">
    <location>
        <position position="231"/>
    </location>
    <ligand>
        <name>CTP</name>
        <dbReference type="ChEBI" id="CHEBI:37563"/>
        <note>allosteric inhibitor</note>
    </ligand>
</feature>
<comment type="catalytic activity">
    <reaction evidence="11">
        <text>UTP + NH4(+) + ATP = CTP + ADP + phosphate + 2 H(+)</text>
        <dbReference type="Rhea" id="RHEA:16597"/>
        <dbReference type="ChEBI" id="CHEBI:15378"/>
        <dbReference type="ChEBI" id="CHEBI:28938"/>
        <dbReference type="ChEBI" id="CHEBI:30616"/>
        <dbReference type="ChEBI" id="CHEBI:37563"/>
        <dbReference type="ChEBI" id="CHEBI:43474"/>
        <dbReference type="ChEBI" id="CHEBI:46398"/>
        <dbReference type="ChEBI" id="CHEBI:456216"/>
    </reaction>
</comment>
<dbReference type="EC" id="6.3.4.2" evidence="11"/>
<dbReference type="CDD" id="cd01746">
    <property type="entry name" value="GATase1_CTP_Synthase"/>
    <property type="match status" value="1"/>
</dbReference>
<feature type="binding site" evidence="11">
    <location>
        <position position="61"/>
    </location>
    <ligand>
        <name>L-glutamine</name>
        <dbReference type="ChEBI" id="CHEBI:58359"/>
    </ligand>
</feature>
<dbReference type="GO" id="GO:0097268">
    <property type="term" value="C:cytoophidium"/>
    <property type="evidence" value="ECO:0007669"/>
    <property type="project" value="UniProtKB-ARBA"/>
</dbReference>
<feature type="active site" evidence="11">
    <location>
        <position position="518"/>
    </location>
</feature>
<feature type="binding site" evidence="11">
    <location>
        <position position="148"/>
    </location>
    <ligand>
        <name>Mg(2+)</name>
        <dbReference type="ChEBI" id="CHEBI:18420"/>
    </ligand>
</feature>
<feature type="binding site" evidence="11">
    <location>
        <position position="471"/>
    </location>
    <ligand>
        <name>L-glutamine</name>
        <dbReference type="ChEBI" id="CHEBI:58359"/>
    </ligand>
</feature>
<dbReference type="GO" id="GO:0005829">
    <property type="term" value="C:cytosol"/>
    <property type="evidence" value="ECO:0007669"/>
    <property type="project" value="TreeGrafter"/>
</dbReference>
<dbReference type="GO" id="GO:0003883">
    <property type="term" value="F:CTP synthase activity"/>
    <property type="evidence" value="ECO:0007669"/>
    <property type="project" value="UniProtKB-UniRule"/>
</dbReference>
<evidence type="ECO:0000256" key="3">
    <source>
        <dbReference type="ARBA" id="ARBA00022598"/>
    </source>
</evidence>
<dbReference type="EMBL" id="CP059732">
    <property type="protein sequence ID" value="QMW05604.1"/>
    <property type="molecule type" value="Genomic_DNA"/>
</dbReference>
<keyword evidence="15" id="KW-1185">Reference proteome</keyword>
<dbReference type="CDD" id="cd03113">
    <property type="entry name" value="CTPS_N"/>
    <property type="match status" value="1"/>
</dbReference>
<dbReference type="SUPFAM" id="SSF52317">
    <property type="entry name" value="Class I glutamine amidotransferase-like"/>
    <property type="match status" value="1"/>
</dbReference>
<keyword evidence="7 11" id="KW-0460">Magnesium</keyword>
<dbReference type="AlphaFoldDB" id="A0A7G5H3B2"/>
<keyword evidence="9 11" id="KW-0665">Pyrimidine biosynthesis</keyword>
<evidence type="ECO:0000256" key="2">
    <source>
        <dbReference type="ARBA" id="ARBA00007533"/>
    </source>
</evidence>
<feature type="binding site" evidence="11">
    <location>
        <position position="20"/>
    </location>
    <ligand>
        <name>UTP</name>
        <dbReference type="ChEBI" id="CHEBI:46398"/>
    </ligand>
</feature>
<dbReference type="GO" id="GO:0042802">
    <property type="term" value="F:identical protein binding"/>
    <property type="evidence" value="ECO:0007669"/>
    <property type="project" value="TreeGrafter"/>
</dbReference>
<dbReference type="InterPro" id="IPR029062">
    <property type="entry name" value="Class_I_gatase-like"/>
</dbReference>
<dbReference type="NCBIfam" id="NF003792">
    <property type="entry name" value="PRK05380.1"/>
    <property type="match status" value="1"/>
</dbReference>
<evidence type="ECO:0000256" key="6">
    <source>
        <dbReference type="ARBA" id="ARBA00022840"/>
    </source>
</evidence>
<proteinExistence type="inferred from homology"/>